<gene>
    <name evidence="1" type="ORF">DLM75_20405</name>
</gene>
<comment type="caution">
    <text evidence="1">The sequence shown here is derived from an EMBL/GenBank/DDBJ whole genome shotgun (WGS) entry which is preliminary data.</text>
</comment>
<dbReference type="EMBL" id="QHCT01000008">
    <property type="protein sequence ID" value="RHX85559.1"/>
    <property type="molecule type" value="Genomic_DNA"/>
</dbReference>
<evidence type="ECO:0000313" key="1">
    <source>
        <dbReference type="EMBL" id="RHX85559.1"/>
    </source>
</evidence>
<reference evidence="2" key="1">
    <citation type="submission" date="2018-05" db="EMBL/GenBank/DDBJ databases">
        <title>Leptospira yasudae sp. nov. and Leptospira stimsonii sp. nov., two pathogenic species of the genus Leptospira isolated from environmental sources.</title>
        <authorList>
            <person name="Casanovas-Massana A."/>
            <person name="Hamond C."/>
            <person name="Santos L.A."/>
            <person name="Hacker K.P."/>
            <person name="Balassiano I."/>
            <person name="Medeiros M.A."/>
            <person name="Reis M.G."/>
            <person name="Ko A.I."/>
            <person name="Wunder E.A."/>
        </authorList>
    </citation>
    <scope>NUCLEOTIDE SEQUENCE [LARGE SCALE GENOMIC DNA]</scope>
    <source>
        <strain evidence="2">Yale</strain>
    </source>
</reference>
<name>A0A396YQQ9_9LEPT</name>
<proteinExistence type="predicted"/>
<organism evidence="1 2">
    <name type="scientific">Leptospira stimsonii</name>
    <dbReference type="NCBI Taxonomy" id="2202203"/>
    <lineage>
        <taxon>Bacteria</taxon>
        <taxon>Pseudomonadati</taxon>
        <taxon>Spirochaetota</taxon>
        <taxon>Spirochaetia</taxon>
        <taxon>Leptospirales</taxon>
        <taxon>Leptospiraceae</taxon>
        <taxon>Leptospira</taxon>
    </lineage>
</organism>
<protein>
    <submittedName>
        <fullName evidence="1">Uncharacterized protein</fullName>
    </submittedName>
</protein>
<sequence length="60" mass="7254">MTEPSFVSRNRNVEYFLHFNESKLGEKTEKKKTDSNFRFGFTNYESLSERLRTRSRNQSK</sequence>
<accession>A0A396YQQ9</accession>
<dbReference type="AlphaFoldDB" id="A0A396YQQ9"/>
<dbReference type="Proteomes" id="UP000265798">
    <property type="component" value="Unassembled WGS sequence"/>
</dbReference>
<evidence type="ECO:0000313" key="2">
    <source>
        <dbReference type="Proteomes" id="UP000265798"/>
    </source>
</evidence>